<dbReference type="EMBL" id="GBXM01052642">
    <property type="protein sequence ID" value="JAH55935.1"/>
    <property type="molecule type" value="Transcribed_RNA"/>
</dbReference>
<sequence>MICILLNRAEKSPYGGRRQKPSSIANSRPLAMCGVTALSCGRSCPMGRDPIGTCPIKM</sequence>
<evidence type="ECO:0000313" key="1">
    <source>
        <dbReference type="EMBL" id="JAH55935.1"/>
    </source>
</evidence>
<organism evidence="1">
    <name type="scientific">Anguilla anguilla</name>
    <name type="common">European freshwater eel</name>
    <name type="synonym">Muraena anguilla</name>
    <dbReference type="NCBI Taxonomy" id="7936"/>
    <lineage>
        <taxon>Eukaryota</taxon>
        <taxon>Metazoa</taxon>
        <taxon>Chordata</taxon>
        <taxon>Craniata</taxon>
        <taxon>Vertebrata</taxon>
        <taxon>Euteleostomi</taxon>
        <taxon>Actinopterygii</taxon>
        <taxon>Neopterygii</taxon>
        <taxon>Teleostei</taxon>
        <taxon>Anguilliformes</taxon>
        <taxon>Anguillidae</taxon>
        <taxon>Anguilla</taxon>
    </lineage>
</organism>
<dbReference type="AlphaFoldDB" id="A0A0E9TSR2"/>
<proteinExistence type="predicted"/>
<protein>
    <submittedName>
        <fullName evidence="1">Uncharacterized protein</fullName>
    </submittedName>
</protein>
<reference evidence="1" key="2">
    <citation type="journal article" date="2015" name="Fish Shellfish Immunol.">
        <title>Early steps in the European eel (Anguilla anguilla)-Vibrio vulnificus interaction in the gills: Role of the RtxA13 toxin.</title>
        <authorList>
            <person name="Callol A."/>
            <person name="Pajuelo D."/>
            <person name="Ebbesson L."/>
            <person name="Teles M."/>
            <person name="MacKenzie S."/>
            <person name="Amaro C."/>
        </authorList>
    </citation>
    <scope>NUCLEOTIDE SEQUENCE</scope>
</reference>
<reference evidence="1" key="1">
    <citation type="submission" date="2014-11" db="EMBL/GenBank/DDBJ databases">
        <authorList>
            <person name="Amaro Gonzalez C."/>
        </authorList>
    </citation>
    <scope>NUCLEOTIDE SEQUENCE</scope>
</reference>
<name>A0A0E9TSR2_ANGAN</name>
<accession>A0A0E9TSR2</accession>